<dbReference type="EMBL" id="JAMTCK010000008">
    <property type="protein sequence ID" value="MCP2167026.1"/>
    <property type="molecule type" value="Genomic_DNA"/>
</dbReference>
<dbReference type="Pfam" id="PF18096">
    <property type="entry name" value="Thump_like"/>
    <property type="match status" value="1"/>
</dbReference>
<feature type="domain" description="THUMP-like" evidence="1">
    <location>
        <begin position="326"/>
        <end position="397"/>
    </location>
</feature>
<accession>A0AAE3GF22</accession>
<sequence>MGYPFTVADVAFLGSAEGRAALSAVAELPLTPDSYLADVGRARAVAGERYAAVLETVLLRRRAGTKLAGAADWLCTDDALQQATATPVAEHRAARLAGRDVHDVTCSIGADLIPLARTARRCLGSDLDPVRLAMARHNAAVAGVAPLLVRADALHPVSRGAVVVADPARRSAGGRRVWRPTDFVPPLDQLAEAHRGADLVVKCAPGIDFAVAPWAGEVELVSLDGQVREASLWSGGLTEPGVRRRASVLRTREPGPDGPHWTLVDAVTDAEPDDCPVRRPGEWLVDPDGAVVRAGLVRQYAARHGLGQLDEHIAYLTGDRPPPGIRAFRVLDHGHYSEKALRGELRRRQVGAVEILVRGLDVDPNALRRRLRPTGPAALSVVLTRIGHRPTMLLCQPERT</sequence>
<keyword evidence="3" id="KW-1185">Reference proteome</keyword>
<protein>
    <recommendedName>
        <fullName evidence="1">THUMP-like domain-containing protein</fullName>
    </recommendedName>
</protein>
<organism evidence="2 3">
    <name type="scientific">Goodfellowiella coeruleoviolacea</name>
    <dbReference type="NCBI Taxonomy" id="334858"/>
    <lineage>
        <taxon>Bacteria</taxon>
        <taxon>Bacillati</taxon>
        <taxon>Actinomycetota</taxon>
        <taxon>Actinomycetes</taxon>
        <taxon>Pseudonocardiales</taxon>
        <taxon>Pseudonocardiaceae</taxon>
        <taxon>Goodfellowiella</taxon>
    </lineage>
</organism>
<proteinExistence type="predicted"/>
<name>A0AAE3GF22_9PSEU</name>
<comment type="caution">
    <text evidence="2">The sequence shown here is derived from an EMBL/GenBank/DDBJ whole genome shotgun (WGS) entry which is preliminary data.</text>
</comment>
<gene>
    <name evidence="2" type="ORF">LX83_003898</name>
</gene>
<reference evidence="2" key="1">
    <citation type="submission" date="2022-06" db="EMBL/GenBank/DDBJ databases">
        <title>Genomic Encyclopedia of Archaeal and Bacterial Type Strains, Phase II (KMG-II): from individual species to whole genera.</title>
        <authorList>
            <person name="Goeker M."/>
        </authorList>
    </citation>
    <scope>NUCLEOTIDE SEQUENCE</scope>
    <source>
        <strain evidence="2">DSM 43935</strain>
    </source>
</reference>
<dbReference type="InterPro" id="IPR029063">
    <property type="entry name" value="SAM-dependent_MTases_sf"/>
</dbReference>
<evidence type="ECO:0000313" key="2">
    <source>
        <dbReference type="EMBL" id="MCP2167026.1"/>
    </source>
</evidence>
<dbReference type="SUPFAM" id="SSF53335">
    <property type="entry name" value="S-adenosyl-L-methionine-dependent methyltransferases"/>
    <property type="match status" value="1"/>
</dbReference>
<dbReference type="Proteomes" id="UP001206128">
    <property type="component" value="Unassembled WGS sequence"/>
</dbReference>
<dbReference type="RefSeq" id="WP_253773453.1">
    <property type="nucleotide sequence ID" value="NZ_JAMTCK010000008.1"/>
</dbReference>
<dbReference type="PANTHER" id="PTHR14741">
    <property type="entry name" value="S-ADENOSYLMETHIONINE-DEPENDENT METHYLTRANSFERASE RELATED"/>
    <property type="match status" value="1"/>
</dbReference>
<evidence type="ECO:0000259" key="1">
    <source>
        <dbReference type="Pfam" id="PF18096"/>
    </source>
</evidence>
<dbReference type="Gene3D" id="3.40.50.150">
    <property type="entry name" value="Vaccinia Virus protein VP39"/>
    <property type="match status" value="1"/>
</dbReference>
<dbReference type="AlphaFoldDB" id="A0AAE3GF22"/>
<dbReference type="PANTHER" id="PTHR14741:SF32">
    <property type="entry name" value="TRIMETHYLGUANOSINE SYNTHASE"/>
    <property type="match status" value="1"/>
</dbReference>
<dbReference type="InterPro" id="IPR041497">
    <property type="entry name" value="Thump-like"/>
</dbReference>
<evidence type="ECO:0000313" key="3">
    <source>
        <dbReference type="Proteomes" id="UP001206128"/>
    </source>
</evidence>